<evidence type="ECO:0000313" key="2">
    <source>
        <dbReference type="EMBL" id="EFC49130.1"/>
    </source>
</evidence>
<dbReference type="KEGG" id="ngr:NAEGRDRAFT_56957"/>
<sequence length="590" mass="64728">MSQATSQQFNNIAPSPASESESASSLLRNVMEPSDGQNVEASTNDNLTTLPISGGEETLTNDTCSNVNYQPPPPTTTITSTIQSKDNNTLENIPPSIQMNINKTNNNIMLMSASNNNNQSVILSMLNRNNTSSINQNGEDNNNLQQTIITTTTSTSSPSLNNNYSLLPSSNNMISIQQQQSKTTLMSSNNNNNGMNTTLVFHNFNKQGGNDSQQVFEPQHQQRIQQQSIGNNTITTTTISEQVMINNQPLVFVEQVNQSSPMQPGQSKKKNNKPKESNIPNNFTFHNFANPQPQQPIQSSPPMMSTINLSEQQTVQQPNVTSLKKTNNTKFTNYQPSTNQSQTIQFSNYEPIKAQPSTQIVNNNNQTNATKNITHQFHVSQPPLGQFKITDYSNNYAQPLSHIDYMPSNQIMMKNSDSPNPKKRNSTGNNVEGSAAKVSKSSKSIVTSNFPTFTNSDFEGCVPSNTLSIQQQQSNSQQSSLSNKNVSAATGTTANNVANSTQQERKPATTIQIVSGTAPPVWTNNNSQPIQIVANYPSVNSAEQSPKKSNMHSASISSSSWTFHSFDQTEQPIKDQSTGLTFHSFNPKKK</sequence>
<feature type="compositionally biased region" description="Polar residues" evidence="1">
    <location>
        <begin position="410"/>
        <end position="419"/>
    </location>
</feature>
<dbReference type="RefSeq" id="XP_002681874.1">
    <property type="nucleotide sequence ID" value="XM_002681828.1"/>
</dbReference>
<feature type="compositionally biased region" description="Polar residues" evidence="1">
    <location>
        <begin position="35"/>
        <end position="51"/>
    </location>
</feature>
<dbReference type="VEuPathDB" id="AmoebaDB:NAEGRDRAFT_56957"/>
<name>D2V2W2_NAEGR</name>
<dbReference type="InParanoid" id="D2V2W2"/>
<dbReference type="OrthoDB" id="10598537at2759"/>
<feature type="compositionally biased region" description="Polar residues" evidence="1">
    <location>
        <begin position="1"/>
        <end position="12"/>
    </location>
</feature>
<dbReference type="AlphaFoldDB" id="D2V2W2"/>
<reference evidence="2 3" key="1">
    <citation type="journal article" date="2010" name="Cell">
        <title>The genome of Naegleria gruberi illuminates early eukaryotic versatility.</title>
        <authorList>
            <person name="Fritz-Laylin L.K."/>
            <person name="Prochnik S.E."/>
            <person name="Ginger M.L."/>
            <person name="Dacks J.B."/>
            <person name="Carpenter M.L."/>
            <person name="Field M.C."/>
            <person name="Kuo A."/>
            <person name="Paredez A."/>
            <person name="Chapman J."/>
            <person name="Pham J."/>
            <person name="Shu S."/>
            <person name="Neupane R."/>
            <person name="Cipriano M."/>
            <person name="Mancuso J."/>
            <person name="Tu H."/>
            <person name="Salamov A."/>
            <person name="Lindquist E."/>
            <person name="Shapiro H."/>
            <person name="Lucas S."/>
            <person name="Grigoriev I.V."/>
            <person name="Cande W.Z."/>
            <person name="Fulton C."/>
            <person name="Rokhsar D.S."/>
            <person name="Dawson S.C."/>
        </authorList>
    </citation>
    <scope>NUCLEOTIDE SEQUENCE [LARGE SCALE GENOMIC DNA]</scope>
    <source>
        <strain evidence="2 3">NEG-M</strain>
    </source>
</reference>
<feature type="region of interest" description="Disordered" evidence="1">
    <location>
        <begin position="468"/>
        <end position="487"/>
    </location>
</feature>
<feature type="region of interest" description="Disordered" evidence="1">
    <location>
        <begin position="567"/>
        <end position="590"/>
    </location>
</feature>
<dbReference type="EMBL" id="GG738849">
    <property type="protein sequence ID" value="EFC49130.1"/>
    <property type="molecule type" value="Genomic_DNA"/>
</dbReference>
<proteinExistence type="predicted"/>
<dbReference type="Proteomes" id="UP000006671">
    <property type="component" value="Unassembled WGS sequence"/>
</dbReference>
<feature type="compositionally biased region" description="Low complexity" evidence="1">
    <location>
        <begin position="291"/>
        <end position="300"/>
    </location>
</feature>
<feature type="compositionally biased region" description="Polar residues" evidence="1">
    <location>
        <begin position="567"/>
        <end position="584"/>
    </location>
</feature>
<feature type="region of interest" description="Disordered" evidence="1">
    <location>
        <begin position="410"/>
        <end position="443"/>
    </location>
</feature>
<organism evidence="3">
    <name type="scientific">Naegleria gruberi</name>
    <name type="common">Amoeba</name>
    <dbReference type="NCBI Taxonomy" id="5762"/>
    <lineage>
        <taxon>Eukaryota</taxon>
        <taxon>Discoba</taxon>
        <taxon>Heterolobosea</taxon>
        <taxon>Tetramitia</taxon>
        <taxon>Eutetramitia</taxon>
        <taxon>Vahlkampfiidae</taxon>
        <taxon>Naegleria</taxon>
    </lineage>
</organism>
<evidence type="ECO:0000313" key="3">
    <source>
        <dbReference type="Proteomes" id="UP000006671"/>
    </source>
</evidence>
<feature type="compositionally biased region" description="Polar residues" evidence="1">
    <location>
        <begin position="58"/>
        <end position="69"/>
    </location>
</feature>
<feature type="region of interest" description="Disordered" evidence="1">
    <location>
        <begin position="258"/>
        <end position="300"/>
    </location>
</feature>
<feature type="compositionally biased region" description="Low complexity" evidence="1">
    <location>
        <begin position="434"/>
        <end position="443"/>
    </location>
</feature>
<protein>
    <submittedName>
        <fullName evidence="2">Uncharacterized protein</fullName>
    </submittedName>
</protein>
<evidence type="ECO:0000256" key="1">
    <source>
        <dbReference type="SAM" id="MobiDB-lite"/>
    </source>
</evidence>
<feature type="region of interest" description="Disordered" evidence="1">
    <location>
        <begin position="1"/>
        <end position="92"/>
    </location>
</feature>
<dbReference type="GeneID" id="8852565"/>
<accession>D2V2W2</accession>
<keyword evidence="3" id="KW-1185">Reference proteome</keyword>
<feature type="compositionally biased region" description="Low complexity" evidence="1">
    <location>
        <begin position="13"/>
        <end position="25"/>
    </location>
</feature>
<gene>
    <name evidence="2" type="ORF">NAEGRDRAFT_56957</name>
</gene>